<evidence type="ECO:0000313" key="1">
    <source>
        <dbReference type="EMBL" id="RXH78607.1"/>
    </source>
</evidence>
<dbReference type="AlphaFoldDB" id="A0A498I9E3"/>
<sequence length="141" mass="16147">MTTLVGNRNQLHKLQCIGVGRVRFGSTHRYEFRVRFEKIHVGVLYFDDVASWNKFRKPRTHLDCWVFINQQVSLPFAVISLLLTLSDSESSYVMEDLKEKLLPPKVLKPALVVNLCKASYRSSTFGSQPFQGVDVMGLKNI</sequence>
<reference evidence="1 2" key="1">
    <citation type="submission" date="2018-10" db="EMBL/GenBank/DDBJ databases">
        <title>A high-quality apple genome assembly.</title>
        <authorList>
            <person name="Hu J."/>
        </authorList>
    </citation>
    <scope>NUCLEOTIDE SEQUENCE [LARGE SCALE GENOMIC DNA]</scope>
    <source>
        <strain evidence="2">cv. HFTH1</strain>
        <tissue evidence="1">Young leaf</tissue>
    </source>
</reference>
<comment type="caution">
    <text evidence="1">The sequence shown here is derived from an EMBL/GenBank/DDBJ whole genome shotgun (WGS) entry which is preliminary data.</text>
</comment>
<evidence type="ECO:0000313" key="2">
    <source>
        <dbReference type="Proteomes" id="UP000290289"/>
    </source>
</evidence>
<keyword evidence="2" id="KW-1185">Reference proteome</keyword>
<protein>
    <submittedName>
        <fullName evidence="1">Uncharacterized protein</fullName>
    </submittedName>
</protein>
<dbReference type="EMBL" id="RDQH01000339">
    <property type="protein sequence ID" value="RXH78607.1"/>
    <property type="molecule type" value="Genomic_DNA"/>
</dbReference>
<dbReference type="Proteomes" id="UP000290289">
    <property type="component" value="Chromosome 13"/>
</dbReference>
<organism evidence="1 2">
    <name type="scientific">Malus domestica</name>
    <name type="common">Apple</name>
    <name type="synonym">Pyrus malus</name>
    <dbReference type="NCBI Taxonomy" id="3750"/>
    <lineage>
        <taxon>Eukaryota</taxon>
        <taxon>Viridiplantae</taxon>
        <taxon>Streptophyta</taxon>
        <taxon>Embryophyta</taxon>
        <taxon>Tracheophyta</taxon>
        <taxon>Spermatophyta</taxon>
        <taxon>Magnoliopsida</taxon>
        <taxon>eudicotyledons</taxon>
        <taxon>Gunneridae</taxon>
        <taxon>Pentapetalae</taxon>
        <taxon>rosids</taxon>
        <taxon>fabids</taxon>
        <taxon>Rosales</taxon>
        <taxon>Rosaceae</taxon>
        <taxon>Amygdaloideae</taxon>
        <taxon>Maleae</taxon>
        <taxon>Malus</taxon>
    </lineage>
</organism>
<name>A0A498I9E3_MALDO</name>
<gene>
    <name evidence="1" type="ORF">DVH24_002125</name>
</gene>
<accession>A0A498I9E3</accession>
<proteinExistence type="predicted"/>